<evidence type="ECO:0000256" key="5">
    <source>
        <dbReference type="ARBA" id="ARBA00022989"/>
    </source>
</evidence>
<name>A0ABT5TS46_9GAMM</name>
<reference evidence="8 9" key="1">
    <citation type="submission" date="2023-02" db="EMBL/GenBank/DDBJ databases">
        <title>Genome sequence of Shewanella metallivivens ER-Te-42B-Light, sp. nov., enriched from sulfide tube worms (Riftia pachyptila) isolated from Explorer Ridge in the Pacific Ocean.</title>
        <authorList>
            <person name="Maltman C."/>
            <person name="Kuzyk S.B."/>
            <person name="Kyndt J.A."/>
            <person name="Yurkov V."/>
        </authorList>
    </citation>
    <scope>NUCLEOTIDE SEQUENCE [LARGE SCALE GENOMIC DNA]</scope>
    <source>
        <strain evidence="8 9">ER-Te-42B-Light</strain>
    </source>
</reference>
<evidence type="ECO:0000256" key="4">
    <source>
        <dbReference type="ARBA" id="ARBA00022847"/>
    </source>
</evidence>
<keyword evidence="4" id="KW-0769">Symport</keyword>
<dbReference type="PANTHER" id="PTHR11706">
    <property type="entry name" value="SOLUTE CARRIER PROTEIN FAMILY 11 MEMBER"/>
    <property type="match status" value="1"/>
</dbReference>
<feature type="transmembrane region" description="Helical" evidence="7">
    <location>
        <begin position="277"/>
        <end position="296"/>
    </location>
</feature>
<feature type="transmembrane region" description="Helical" evidence="7">
    <location>
        <begin position="149"/>
        <end position="167"/>
    </location>
</feature>
<comment type="caution">
    <text evidence="8">The sequence shown here is derived from an EMBL/GenBank/DDBJ whole genome shotgun (WGS) entry which is preliminary data.</text>
</comment>
<comment type="subcellular location">
    <subcellularLocation>
        <location evidence="1">Membrane</location>
        <topology evidence="1">Multi-pass membrane protein</topology>
    </subcellularLocation>
</comment>
<evidence type="ECO:0000313" key="9">
    <source>
        <dbReference type="Proteomes" id="UP001213691"/>
    </source>
</evidence>
<feature type="transmembrane region" description="Helical" evidence="7">
    <location>
        <begin position="342"/>
        <end position="364"/>
    </location>
</feature>
<dbReference type="Proteomes" id="UP001213691">
    <property type="component" value="Unassembled WGS sequence"/>
</dbReference>
<feature type="transmembrane region" description="Helical" evidence="7">
    <location>
        <begin position="376"/>
        <end position="399"/>
    </location>
</feature>
<keyword evidence="2" id="KW-0813">Transport</keyword>
<dbReference type="NCBIfam" id="NF037982">
    <property type="entry name" value="Nramp_1"/>
    <property type="match status" value="1"/>
</dbReference>
<evidence type="ECO:0000256" key="3">
    <source>
        <dbReference type="ARBA" id="ARBA00022692"/>
    </source>
</evidence>
<organism evidence="8 9">
    <name type="scientific">Shewanella metallivivens</name>
    <dbReference type="NCBI Taxonomy" id="2872342"/>
    <lineage>
        <taxon>Bacteria</taxon>
        <taxon>Pseudomonadati</taxon>
        <taxon>Pseudomonadota</taxon>
        <taxon>Gammaproteobacteria</taxon>
        <taxon>Alteromonadales</taxon>
        <taxon>Shewanellaceae</taxon>
        <taxon>Shewanella</taxon>
    </lineage>
</organism>
<feature type="transmembrane region" description="Helical" evidence="7">
    <location>
        <begin position="187"/>
        <end position="208"/>
    </location>
</feature>
<protein>
    <submittedName>
        <fullName evidence="8">Nramp family divalent metal transporter</fullName>
    </submittedName>
</protein>
<feature type="transmembrane region" description="Helical" evidence="7">
    <location>
        <begin position="38"/>
        <end position="61"/>
    </location>
</feature>
<dbReference type="PRINTS" id="PR00447">
    <property type="entry name" value="NATRESASSCMP"/>
</dbReference>
<accession>A0ABT5TS46</accession>
<keyword evidence="3 7" id="KW-0812">Transmembrane</keyword>
<evidence type="ECO:0000256" key="1">
    <source>
        <dbReference type="ARBA" id="ARBA00004141"/>
    </source>
</evidence>
<dbReference type="Pfam" id="PF01566">
    <property type="entry name" value="Nramp"/>
    <property type="match status" value="1"/>
</dbReference>
<feature type="transmembrane region" description="Helical" evidence="7">
    <location>
        <begin position="119"/>
        <end position="137"/>
    </location>
</feature>
<dbReference type="InterPro" id="IPR001046">
    <property type="entry name" value="NRAMP_fam"/>
</dbReference>
<dbReference type="PROSITE" id="PS51257">
    <property type="entry name" value="PROKAR_LIPOPROTEIN"/>
    <property type="match status" value="1"/>
</dbReference>
<dbReference type="EMBL" id="JAQQPZ010000013">
    <property type="protein sequence ID" value="MDD8060644.1"/>
    <property type="molecule type" value="Genomic_DNA"/>
</dbReference>
<gene>
    <name evidence="8" type="ORF">PQR79_16360</name>
</gene>
<dbReference type="PANTHER" id="PTHR11706:SF33">
    <property type="entry name" value="NATURAL RESISTANCE-ASSOCIATED MACROPHAGE PROTEIN 2"/>
    <property type="match status" value="1"/>
</dbReference>
<dbReference type="RefSeq" id="WP_238107370.1">
    <property type="nucleotide sequence ID" value="NZ_JAQQPZ010000013.1"/>
</dbReference>
<evidence type="ECO:0000313" key="8">
    <source>
        <dbReference type="EMBL" id="MDD8060644.1"/>
    </source>
</evidence>
<feature type="transmembrane region" description="Helical" evidence="7">
    <location>
        <begin position="82"/>
        <end position="99"/>
    </location>
</feature>
<proteinExistence type="predicted"/>
<keyword evidence="5 7" id="KW-1133">Transmembrane helix</keyword>
<feature type="transmembrane region" description="Helical" evidence="7">
    <location>
        <begin position="316"/>
        <end position="336"/>
    </location>
</feature>
<keyword evidence="9" id="KW-1185">Reference proteome</keyword>
<feature type="transmembrane region" description="Helical" evidence="7">
    <location>
        <begin position="229"/>
        <end position="257"/>
    </location>
</feature>
<evidence type="ECO:0000256" key="7">
    <source>
        <dbReference type="SAM" id="Phobius"/>
    </source>
</evidence>
<keyword evidence="6 7" id="KW-0472">Membrane</keyword>
<evidence type="ECO:0000256" key="6">
    <source>
        <dbReference type="ARBA" id="ARBA00023136"/>
    </source>
</evidence>
<evidence type="ECO:0000256" key="2">
    <source>
        <dbReference type="ARBA" id="ARBA00022448"/>
    </source>
</evidence>
<sequence length="409" mass="43047">MFAKLKKIGPGVVVTAAFIGPGTITACTLAGAKFGYSLLWALGFATVATIILQEMSARLGVITQKGLGEVLWDALQHSIFKWPLFLLIMVALYIGNAAYEGGNLAGAALGIQAIVGESGSIYQLSILILSVIGALILWRGSYKQIERILIFLVLLMGVSFVVTFFVVKPDLLSIVNGLLSPSITTANLLTVIALIGTTVVPYNLFLHASAAKSHWKNAAQLGEARVDSVISIGLGGVIALLIVSTAAASMFAHGLAANGAADMAKQFEPLFGVYSKYLLGMGMFAAGLSSVITAPLATSYAISEILRIEKGTESKVFRGISLSILLIGACLALTGINPIEIIVLAQFANGLLLPIVASFLLFAINHKKLLGQHTNGWLSNTLGVCVVIFTTFLGVRMVAHSMGFSLFTS</sequence>
<feature type="transmembrane region" description="Helical" evidence="7">
    <location>
        <begin position="12"/>
        <end position="32"/>
    </location>
</feature>